<dbReference type="InterPro" id="IPR029061">
    <property type="entry name" value="THDP-binding"/>
</dbReference>
<dbReference type="NCBIfam" id="TIGR03181">
    <property type="entry name" value="PDH_E1_alph_x"/>
    <property type="match status" value="1"/>
</dbReference>
<evidence type="ECO:0000259" key="11">
    <source>
        <dbReference type="Pfam" id="PF00676"/>
    </source>
</evidence>
<comment type="subunit">
    <text evidence="2 10">Heterodimer of an alpha and a beta chain.</text>
</comment>
<dbReference type="SUPFAM" id="SSF52518">
    <property type="entry name" value="Thiamin diphosphate-binding fold (THDP-binding)"/>
    <property type="match status" value="1"/>
</dbReference>
<comment type="cofactor">
    <cofactor evidence="1 10">
        <name>thiamine diphosphate</name>
        <dbReference type="ChEBI" id="CHEBI:58937"/>
    </cofactor>
</comment>
<evidence type="ECO:0000256" key="3">
    <source>
        <dbReference type="ARBA" id="ARBA00012281"/>
    </source>
</evidence>
<dbReference type="CDD" id="cd02000">
    <property type="entry name" value="TPP_E1_PDC_ADC_BCADC"/>
    <property type="match status" value="1"/>
</dbReference>
<evidence type="ECO:0000313" key="12">
    <source>
        <dbReference type="EMBL" id="KRL83331.1"/>
    </source>
</evidence>
<accession>A0A0R1TX24</accession>
<evidence type="ECO:0000256" key="7">
    <source>
        <dbReference type="ARBA" id="ARBA00023317"/>
    </source>
</evidence>
<evidence type="ECO:0000256" key="2">
    <source>
        <dbReference type="ARBA" id="ARBA00011870"/>
    </source>
</evidence>
<reference evidence="12 13" key="1">
    <citation type="journal article" date="2015" name="Genome Announc.">
        <title>Expanding the biotechnology potential of lactobacilli through comparative genomics of 213 strains and associated genera.</title>
        <authorList>
            <person name="Sun Z."/>
            <person name="Harris H.M."/>
            <person name="McCann A."/>
            <person name="Guo C."/>
            <person name="Argimon S."/>
            <person name="Zhang W."/>
            <person name="Yang X."/>
            <person name="Jeffery I.B."/>
            <person name="Cooney J.C."/>
            <person name="Kagawa T.F."/>
            <person name="Liu W."/>
            <person name="Song Y."/>
            <person name="Salvetti E."/>
            <person name="Wrobel A."/>
            <person name="Rasinkangas P."/>
            <person name="Parkhill J."/>
            <person name="Rea M.C."/>
            <person name="O'Sullivan O."/>
            <person name="Ritari J."/>
            <person name="Douillard F.P."/>
            <person name="Paul Ross R."/>
            <person name="Yang R."/>
            <person name="Briner A.E."/>
            <person name="Felis G.E."/>
            <person name="de Vos W.M."/>
            <person name="Barrangou R."/>
            <person name="Klaenhammer T.R."/>
            <person name="Caufield P.W."/>
            <person name="Cui Y."/>
            <person name="Zhang H."/>
            <person name="O'Toole P.W."/>
        </authorList>
    </citation>
    <scope>NUCLEOTIDE SEQUENCE [LARGE SCALE GENOMIC DNA]</scope>
    <source>
        <strain evidence="12 13">DSM 16634</strain>
    </source>
</reference>
<evidence type="ECO:0000256" key="10">
    <source>
        <dbReference type="RuleBase" id="RU366007"/>
    </source>
</evidence>
<dbReference type="PANTHER" id="PTHR43380">
    <property type="entry name" value="2-OXOISOVALERATE DEHYDROGENASE SUBUNIT ALPHA, MITOCHONDRIAL"/>
    <property type="match status" value="1"/>
</dbReference>
<dbReference type="EMBL" id="AZFT01000053">
    <property type="protein sequence ID" value="KRL83331.1"/>
    <property type="molecule type" value="Genomic_DNA"/>
</dbReference>
<keyword evidence="5 10" id="KW-0560">Oxidoreductase</keyword>
<keyword evidence="7 10" id="KW-0670">Pyruvate</keyword>
<dbReference type="InterPro" id="IPR017596">
    <property type="entry name" value="PdhA/BkdA"/>
</dbReference>
<evidence type="ECO:0000256" key="8">
    <source>
        <dbReference type="ARBA" id="ARBA00025211"/>
    </source>
</evidence>
<comment type="catalytic activity">
    <reaction evidence="9 10">
        <text>N(6)-[(R)-lipoyl]-L-lysyl-[protein] + pyruvate + H(+) = N(6)-[(R)-S(8)-acetyldihydrolipoyl]-L-lysyl-[protein] + CO2</text>
        <dbReference type="Rhea" id="RHEA:19189"/>
        <dbReference type="Rhea" id="RHEA-COMP:10474"/>
        <dbReference type="Rhea" id="RHEA-COMP:10478"/>
        <dbReference type="ChEBI" id="CHEBI:15361"/>
        <dbReference type="ChEBI" id="CHEBI:15378"/>
        <dbReference type="ChEBI" id="CHEBI:16526"/>
        <dbReference type="ChEBI" id="CHEBI:83099"/>
        <dbReference type="ChEBI" id="CHEBI:83111"/>
        <dbReference type="EC" id="1.2.4.1"/>
    </reaction>
</comment>
<dbReference type="Gene3D" id="3.40.50.970">
    <property type="match status" value="1"/>
</dbReference>
<dbReference type="eggNOG" id="COG1071">
    <property type="taxonomic scope" value="Bacteria"/>
</dbReference>
<evidence type="ECO:0000313" key="13">
    <source>
        <dbReference type="Proteomes" id="UP000051324"/>
    </source>
</evidence>
<keyword evidence="6 10" id="KW-0786">Thiamine pyrophosphate</keyword>
<dbReference type="RefSeq" id="WP_025086463.1">
    <property type="nucleotide sequence ID" value="NZ_AZFT01000053.1"/>
</dbReference>
<dbReference type="InterPro" id="IPR001017">
    <property type="entry name" value="DH_E1"/>
</dbReference>
<sequence length="366" mass="40450">MTQKIDFDALKTISPSEIKPLQVLDENGNVIDPDFFPDLSDEKIVELFKKMLWSRVLDERSTKLNRQGRLGFFAPTAGEEASQIASEFAMEKSDFLLPAYRDVPQLVMHGLPLEKAFLWSRGHVLGNEYADDLAALPPQIIIGAQYVQAAGVALGLKKKGAKNVAYTYTGDGGTSQGDFYEGINFAGAYQAPAIFVVQNNGYAISVPRAVQTVAPTLAQKGLAAGIPGLQVDGMDALAVYLVMSEARKYSVAGNGPVLIETLTYRFGPHTLSGDDPHRYRTAEEEDEWRKKDPLVRVRTYLDKKGLWSAEQEEAVVAEVNEEINEAMKKTEQAPKQKVSEYLQNVFVETPPTLEEQIAKFAAKEEE</sequence>
<proteinExistence type="predicted"/>
<dbReference type="Pfam" id="PF00676">
    <property type="entry name" value="E1_dh"/>
    <property type="match status" value="1"/>
</dbReference>
<evidence type="ECO:0000256" key="6">
    <source>
        <dbReference type="ARBA" id="ARBA00023052"/>
    </source>
</evidence>
<feature type="domain" description="Dehydrogenase E1 component" evidence="11">
    <location>
        <begin position="50"/>
        <end position="338"/>
    </location>
</feature>
<dbReference type="GO" id="GO:0004739">
    <property type="term" value="F:pyruvate dehydrogenase (acetyl-transferring) activity"/>
    <property type="evidence" value="ECO:0007669"/>
    <property type="project" value="UniProtKB-UniRule"/>
</dbReference>
<dbReference type="PATRIC" id="fig|1423724.4.peg.617"/>
<gene>
    <name evidence="12" type="ORF">FC32_GL000581</name>
</gene>
<name>A0A0R1TX24_9LACO</name>
<evidence type="ECO:0000256" key="1">
    <source>
        <dbReference type="ARBA" id="ARBA00001964"/>
    </source>
</evidence>
<protein>
    <recommendedName>
        <fullName evidence="4 10">Pyruvate dehydrogenase E1 component subunit alpha</fullName>
        <ecNumber evidence="3 10">1.2.4.1</ecNumber>
    </recommendedName>
</protein>
<dbReference type="OrthoDB" id="9766715at2"/>
<keyword evidence="13" id="KW-1185">Reference proteome</keyword>
<dbReference type="EC" id="1.2.4.1" evidence="3 10"/>
<comment type="function">
    <text evidence="8 10">The pyruvate dehydrogenase complex catalyzes the overall conversion of pyruvate to acetyl-CoA and CO(2). It contains multiple copies of three enzymatic components: pyruvate dehydrogenase (E1), dihydrolipoamide acetyltransferase (E2) and lipoamide dehydrogenase (E3).</text>
</comment>
<dbReference type="STRING" id="1423724.FC32_GL000581"/>
<dbReference type="InterPro" id="IPR050771">
    <property type="entry name" value="Alpha-ketoacid_DH_E1_comp"/>
</dbReference>
<comment type="caution">
    <text evidence="12">The sequence shown here is derived from an EMBL/GenBank/DDBJ whole genome shotgun (WGS) entry which is preliminary data.</text>
</comment>
<dbReference type="PANTHER" id="PTHR43380:SF1">
    <property type="entry name" value="2-OXOISOVALERATE DEHYDROGENASE SUBUNIT ALPHA, MITOCHONDRIAL"/>
    <property type="match status" value="1"/>
</dbReference>
<evidence type="ECO:0000256" key="9">
    <source>
        <dbReference type="ARBA" id="ARBA00051231"/>
    </source>
</evidence>
<organism evidence="12 13">
    <name type="scientific">Ligilactobacillus apodemi DSM 16634 = JCM 16172</name>
    <dbReference type="NCBI Taxonomy" id="1423724"/>
    <lineage>
        <taxon>Bacteria</taxon>
        <taxon>Bacillati</taxon>
        <taxon>Bacillota</taxon>
        <taxon>Bacilli</taxon>
        <taxon>Lactobacillales</taxon>
        <taxon>Lactobacillaceae</taxon>
        <taxon>Ligilactobacillus</taxon>
    </lineage>
</organism>
<dbReference type="GO" id="GO:0009083">
    <property type="term" value="P:branched-chain amino acid catabolic process"/>
    <property type="evidence" value="ECO:0007669"/>
    <property type="project" value="TreeGrafter"/>
</dbReference>
<evidence type="ECO:0000256" key="5">
    <source>
        <dbReference type="ARBA" id="ARBA00023002"/>
    </source>
</evidence>
<evidence type="ECO:0000256" key="4">
    <source>
        <dbReference type="ARBA" id="ARBA00014159"/>
    </source>
</evidence>
<dbReference type="AlphaFoldDB" id="A0A0R1TX24"/>
<dbReference type="Proteomes" id="UP000051324">
    <property type="component" value="Unassembled WGS sequence"/>
</dbReference>